<dbReference type="EMBL" id="OX465084">
    <property type="protein sequence ID" value="CAI9298928.1"/>
    <property type="molecule type" value="Genomic_DNA"/>
</dbReference>
<name>A0AA35ZU30_LACSI</name>
<gene>
    <name evidence="2" type="ORF">LSALG_LOCUS37664</name>
</gene>
<accession>A0AA35ZU30</accession>
<dbReference type="Proteomes" id="UP001177003">
    <property type="component" value="Chromosome 8"/>
</dbReference>
<sequence length="181" mass="20686">MYTPQREENVVLKPNCACFWRSISCEYEYQSGTAKASSIIHPVLKVAHRIIASLLFPQEEISKANKNELEVFWCMINKPVEVPHFGCWVIQKMLRSAMSNGGQLHCGGMVSIIAEHLGLHLPNNPTNIVMGCTCLSIDVMETMHLFHRLPTGDVHWIVYRKEYLRIDIRNKKILNLANDIP</sequence>
<dbReference type="AlphaFoldDB" id="A0AA35ZU30"/>
<evidence type="ECO:0000313" key="3">
    <source>
        <dbReference type="Proteomes" id="UP001177003"/>
    </source>
</evidence>
<protein>
    <recommendedName>
        <fullName evidence="1">Arabidopsis retrotransposon Orf1 C-terminal domain-containing protein</fullName>
    </recommendedName>
</protein>
<organism evidence="2 3">
    <name type="scientific">Lactuca saligna</name>
    <name type="common">Willowleaf lettuce</name>
    <dbReference type="NCBI Taxonomy" id="75948"/>
    <lineage>
        <taxon>Eukaryota</taxon>
        <taxon>Viridiplantae</taxon>
        <taxon>Streptophyta</taxon>
        <taxon>Embryophyta</taxon>
        <taxon>Tracheophyta</taxon>
        <taxon>Spermatophyta</taxon>
        <taxon>Magnoliopsida</taxon>
        <taxon>eudicotyledons</taxon>
        <taxon>Gunneridae</taxon>
        <taxon>Pentapetalae</taxon>
        <taxon>asterids</taxon>
        <taxon>campanulids</taxon>
        <taxon>Asterales</taxon>
        <taxon>Asteraceae</taxon>
        <taxon>Cichorioideae</taxon>
        <taxon>Cichorieae</taxon>
        <taxon>Lactucinae</taxon>
        <taxon>Lactuca</taxon>
    </lineage>
</organism>
<dbReference type="Pfam" id="PF03078">
    <property type="entry name" value="ATHILA"/>
    <property type="match status" value="1"/>
</dbReference>
<evidence type="ECO:0000259" key="1">
    <source>
        <dbReference type="Pfam" id="PF03078"/>
    </source>
</evidence>
<dbReference type="InterPro" id="IPR004312">
    <property type="entry name" value="ATHILA_Orf1_C"/>
</dbReference>
<proteinExistence type="predicted"/>
<keyword evidence="3" id="KW-1185">Reference proteome</keyword>
<reference evidence="2" key="1">
    <citation type="submission" date="2023-04" db="EMBL/GenBank/DDBJ databases">
        <authorList>
            <person name="Vijverberg K."/>
            <person name="Xiong W."/>
            <person name="Schranz E."/>
        </authorList>
    </citation>
    <scope>NUCLEOTIDE SEQUENCE</scope>
</reference>
<evidence type="ECO:0000313" key="2">
    <source>
        <dbReference type="EMBL" id="CAI9298928.1"/>
    </source>
</evidence>
<feature type="domain" description="Arabidopsis retrotransposon Orf1 C-terminal" evidence="1">
    <location>
        <begin position="17"/>
        <end position="71"/>
    </location>
</feature>